<reference evidence="2" key="1">
    <citation type="journal article" date="2012" name="Nat. Genet.">
        <title>Lifestyle transitions in plant pathogenic Colletotrichum fungi deciphered by genome and transcriptome analyses.</title>
        <authorList>
            <person name="O'Connell R.J."/>
            <person name="Thon M.R."/>
            <person name="Hacquard S."/>
            <person name="Amyotte S.G."/>
            <person name="Kleemann J."/>
            <person name="Torres M.F."/>
            <person name="Damm U."/>
            <person name="Buiate E.A."/>
            <person name="Epstein L."/>
            <person name="Alkan N."/>
            <person name="Altmueller J."/>
            <person name="Alvarado-Balderrama L."/>
            <person name="Bauser C.A."/>
            <person name="Becker C."/>
            <person name="Birren B.W."/>
            <person name="Chen Z."/>
            <person name="Choi J."/>
            <person name="Crouch J.A."/>
            <person name="Duvick J.P."/>
            <person name="Farman M.A."/>
            <person name="Gan P."/>
            <person name="Heiman D."/>
            <person name="Henrissat B."/>
            <person name="Howard R.J."/>
            <person name="Kabbage M."/>
            <person name="Koch C."/>
            <person name="Kracher B."/>
            <person name="Kubo Y."/>
            <person name="Law A.D."/>
            <person name="Lebrun M.-H."/>
            <person name="Lee Y.-H."/>
            <person name="Miyara I."/>
            <person name="Moore N."/>
            <person name="Neumann U."/>
            <person name="Nordstroem K."/>
            <person name="Panaccione D.G."/>
            <person name="Panstruga R."/>
            <person name="Place M."/>
            <person name="Proctor R.H."/>
            <person name="Prusky D."/>
            <person name="Rech G."/>
            <person name="Reinhardt R."/>
            <person name="Rollins J.A."/>
            <person name="Rounsley S."/>
            <person name="Schardl C.L."/>
            <person name="Schwartz D.C."/>
            <person name="Shenoy N."/>
            <person name="Shirasu K."/>
            <person name="Sikhakolli U.R."/>
            <person name="Stueber K."/>
            <person name="Sukno S.A."/>
            <person name="Sweigard J.A."/>
            <person name="Takano Y."/>
            <person name="Takahara H."/>
            <person name="Trail F."/>
            <person name="van der Does H.C."/>
            <person name="Voll L.M."/>
            <person name="Will I."/>
            <person name="Young S."/>
            <person name="Zeng Q."/>
            <person name="Zhang J."/>
            <person name="Zhou S."/>
            <person name="Dickman M.B."/>
            <person name="Schulze-Lefert P."/>
            <person name="Ver Loren van Themaat E."/>
            <person name="Ma L.-J."/>
            <person name="Vaillancourt L.J."/>
        </authorList>
    </citation>
    <scope>NUCLEOTIDE SEQUENCE [LARGE SCALE GENOMIC DNA]</scope>
    <source>
        <strain evidence="2">IMI 349063</strain>
    </source>
</reference>
<dbReference type="AlphaFoldDB" id="H1V7C1"/>
<dbReference type="Proteomes" id="UP000007174">
    <property type="component" value="Unassembled WGS sequence"/>
</dbReference>
<proteinExistence type="predicted"/>
<sequence length="77" mass="8756">MAPLQLLCSTSRIQVEHEIAQRLRFSGFEVILYPPPRFSATSLSSVSLVRRPSDLEMHSSDQFSTVTYSAWIEIRKG</sequence>
<evidence type="ECO:0000313" key="2">
    <source>
        <dbReference type="Proteomes" id="UP000007174"/>
    </source>
</evidence>
<accession>H1V7C1</accession>
<organism evidence="1 2">
    <name type="scientific">Colletotrichum higginsianum (strain IMI 349063)</name>
    <name type="common">Crucifer anthracnose fungus</name>
    <dbReference type="NCBI Taxonomy" id="759273"/>
    <lineage>
        <taxon>Eukaryota</taxon>
        <taxon>Fungi</taxon>
        <taxon>Dikarya</taxon>
        <taxon>Ascomycota</taxon>
        <taxon>Pezizomycotina</taxon>
        <taxon>Sordariomycetes</taxon>
        <taxon>Hypocreomycetidae</taxon>
        <taxon>Glomerellales</taxon>
        <taxon>Glomerellaceae</taxon>
        <taxon>Colletotrichum</taxon>
        <taxon>Colletotrichum destructivum species complex</taxon>
    </lineage>
</organism>
<gene>
    <name evidence="1" type="ORF">CH063_01434</name>
</gene>
<dbReference type="EMBL" id="CACQ02001846">
    <property type="protein sequence ID" value="CCF36123.1"/>
    <property type="molecule type" value="Genomic_DNA"/>
</dbReference>
<dbReference type="HOGENOM" id="CLU_2637933_0_0_1"/>
<name>H1V7C1_COLHI</name>
<evidence type="ECO:0000313" key="1">
    <source>
        <dbReference type="EMBL" id="CCF36123.1"/>
    </source>
</evidence>
<protein>
    <submittedName>
        <fullName evidence="1">Uncharacterized protein</fullName>
    </submittedName>
</protein>